<protein>
    <submittedName>
        <fullName evidence="8">Spermatogenesis-associated protein 13</fullName>
    </submittedName>
</protein>
<evidence type="ECO:0000256" key="3">
    <source>
        <dbReference type="ARBA" id="ARBA00022658"/>
    </source>
</evidence>
<keyword evidence="3" id="KW-0344">Guanine-nucleotide releasing factor</keyword>
<gene>
    <name evidence="8" type="primary">LOC101858536</name>
</gene>
<dbReference type="Proteomes" id="UP000694888">
    <property type="component" value="Unplaced"/>
</dbReference>
<feature type="compositionally biased region" description="Low complexity" evidence="4">
    <location>
        <begin position="401"/>
        <end position="411"/>
    </location>
</feature>
<dbReference type="InterPro" id="IPR000219">
    <property type="entry name" value="DH_dom"/>
</dbReference>
<reference evidence="8" key="1">
    <citation type="submission" date="2025-08" db="UniProtKB">
        <authorList>
            <consortium name="RefSeq"/>
        </authorList>
    </citation>
    <scope>IDENTIFICATION</scope>
</reference>
<evidence type="ECO:0000259" key="5">
    <source>
        <dbReference type="PROSITE" id="PS50003"/>
    </source>
</evidence>
<dbReference type="SMART" id="SM00233">
    <property type="entry name" value="PH"/>
    <property type="match status" value="1"/>
</dbReference>
<dbReference type="CDD" id="cd00160">
    <property type="entry name" value="RhoGEF"/>
    <property type="match status" value="1"/>
</dbReference>
<keyword evidence="7" id="KW-1185">Reference proteome</keyword>
<sequence length="449" mass="52084">MMEDELALWLAAEDGEDEMVMSQNGGLGSTPTAFMGKHQARANVVNEIIGAEREYVKHLCDVVEGYVKQAKKRPEMFPMEKVTVIFSNIEEIYEFARELLFQLELCVNKEQPHLSELGDCFLTHARGFEMYSDYCNNHPAACEELRELYRIKKYKHFFEACRLLQEMIEIPLEGFLLTPVQKICKYHLQLAELFKFTPTDHPDHPKVKAALEAMKKIATLINERKRKMESIEKLAAWQMLVDDWEGSDILEESSELIYSGELHKINHAGWSQERYFFLFDHQLIYCKKDLLKKSTFGYKGRIGMDSCQVVNIPDGRDSQYNVSVRNAWKLHDSHKDKWYLLVAKTAVAKQRWLKAFEEERNRVKDDTENNFNIPAHVKQAVITNLKQKTNLNKPKGKTRFSRTNSSSTLSSKNQVAAFATLPRKSRHKVKSDSTISQKINWFFLGKGKL</sequence>
<dbReference type="Pfam" id="PF00621">
    <property type="entry name" value="RhoGEF"/>
    <property type="match status" value="1"/>
</dbReference>
<evidence type="ECO:0000256" key="2">
    <source>
        <dbReference type="ARBA" id="ARBA00022490"/>
    </source>
</evidence>
<evidence type="ECO:0000256" key="1">
    <source>
        <dbReference type="ARBA" id="ARBA00004496"/>
    </source>
</evidence>
<comment type="subcellular location">
    <subcellularLocation>
        <location evidence="1">Cytoplasm</location>
    </subcellularLocation>
</comment>
<evidence type="ECO:0000259" key="6">
    <source>
        <dbReference type="PROSITE" id="PS50010"/>
    </source>
</evidence>
<dbReference type="PROSITE" id="PS00741">
    <property type="entry name" value="DH_1"/>
    <property type="match status" value="1"/>
</dbReference>
<feature type="domain" description="PH" evidence="5">
    <location>
        <begin position="255"/>
        <end position="361"/>
    </location>
</feature>
<organism evidence="7 8">
    <name type="scientific">Aplysia californica</name>
    <name type="common">California sea hare</name>
    <dbReference type="NCBI Taxonomy" id="6500"/>
    <lineage>
        <taxon>Eukaryota</taxon>
        <taxon>Metazoa</taxon>
        <taxon>Spiralia</taxon>
        <taxon>Lophotrochozoa</taxon>
        <taxon>Mollusca</taxon>
        <taxon>Gastropoda</taxon>
        <taxon>Heterobranchia</taxon>
        <taxon>Euthyneura</taxon>
        <taxon>Tectipleura</taxon>
        <taxon>Aplysiida</taxon>
        <taxon>Aplysioidea</taxon>
        <taxon>Aplysiidae</taxon>
        <taxon>Aplysia</taxon>
    </lineage>
</organism>
<evidence type="ECO:0000313" key="7">
    <source>
        <dbReference type="Proteomes" id="UP000694888"/>
    </source>
</evidence>
<dbReference type="PROSITE" id="PS50003">
    <property type="entry name" value="PH_DOMAIN"/>
    <property type="match status" value="1"/>
</dbReference>
<dbReference type="GeneID" id="101858536"/>
<keyword evidence="2" id="KW-0963">Cytoplasm</keyword>
<evidence type="ECO:0000256" key="4">
    <source>
        <dbReference type="SAM" id="MobiDB-lite"/>
    </source>
</evidence>
<dbReference type="PROSITE" id="PS50010">
    <property type="entry name" value="DH_2"/>
    <property type="match status" value="1"/>
</dbReference>
<feature type="domain" description="DH" evidence="6">
    <location>
        <begin position="40"/>
        <end position="224"/>
    </location>
</feature>
<dbReference type="SUPFAM" id="SSF50729">
    <property type="entry name" value="PH domain-like"/>
    <property type="match status" value="1"/>
</dbReference>
<feature type="region of interest" description="Disordered" evidence="4">
    <location>
        <begin position="391"/>
        <end position="411"/>
    </location>
</feature>
<accession>A0ABM1AD99</accession>
<dbReference type="CDD" id="cd01224">
    <property type="entry name" value="PH_Collybistin_ASEF"/>
    <property type="match status" value="1"/>
</dbReference>
<evidence type="ECO:0000313" key="8">
    <source>
        <dbReference type="RefSeq" id="XP_012945492.1"/>
    </source>
</evidence>
<dbReference type="PANTHER" id="PTHR47544">
    <property type="entry name" value="RHO GUANINE NUCLEOTIDE EXCHANGE FACTOR 4"/>
    <property type="match status" value="1"/>
</dbReference>
<dbReference type="InterPro" id="IPR001849">
    <property type="entry name" value="PH_domain"/>
</dbReference>
<dbReference type="PANTHER" id="PTHR47544:SF3">
    <property type="entry name" value="RHO GUANINE NUCLEOTIDE EXCHANGE FACTOR 4 ISOFORM X1"/>
    <property type="match status" value="1"/>
</dbReference>
<dbReference type="Gene3D" id="2.30.29.30">
    <property type="entry name" value="Pleckstrin-homology domain (PH domain)/Phosphotyrosine-binding domain (PTB)"/>
    <property type="match status" value="1"/>
</dbReference>
<dbReference type="InterPro" id="IPR011993">
    <property type="entry name" value="PH-like_dom_sf"/>
</dbReference>
<name>A0ABM1AD99_APLCA</name>
<dbReference type="Gene3D" id="1.20.900.10">
    <property type="entry name" value="Dbl homology (DH) domain"/>
    <property type="match status" value="1"/>
</dbReference>
<dbReference type="InterPro" id="IPR001331">
    <property type="entry name" value="GDS_CDC24_CS"/>
</dbReference>
<dbReference type="SUPFAM" id="SSF48065">
    <property type="entry name" value="DBL homology domain (DH-domain)"/>
    <property type="match status" value="1"/>
</dbReference>
<proteinExistence type="predicted"/>
<dbReference type="InterPro" id="IPR035899">
    <property type="entry name" value="DBL_dom_sf"/>
</dbReference>
<dbReference type="RefSeq" id="XP_012945492.1">
    <property type="nucleotide sequence ID" value="XM_013090038.2"/>
</dbReference>
<dbReference type="SMART" id="SM00325">
    <property type="entry name" value="RhoGEF"/>
    <property type="match status" value="1"/>
</dbReference>
<dbReference type="InterPro" id="IPR055251">
    <property type="entry name" value="SOS1_NGEF_PH"/>
</dbReference>
<dbReference type="Pfam" id="PF22697">
    <property type="entry name" value="SOS1_NGEF_PH"/>
    <property type="match status" value="1"/>
</dbReference>